<proteinExistence type="predicted"/>
<dbReference type="InterPro" id="IPR006549">
    <property type="entry name" value="HAD-SF_hydro_IIIA"/>
</dbReference>
<dbReference type="Proteomes" id="UP000838100">
    <property type="component" value="Unassembled WGS sequence"/>
</dbReference>
<dbReference type="SFLD" id="SFLDG01129">
    <property type="entry name" value="C1.5:_HAD__Beta-PGM__Phosphata"/>
    <property type="match status" value="1"/>
</dbReference>
<dbReference type="Gene3D" id="3.40.50.1000">
    <property type="entry name" value="HAD superfamily/HAD-like"/>
    <property type="match status" value="1"/>
</dbReference>
<organism evidence="1 2">
    <name type="scientific">Sinobacterium norvegicum</name>
    <dbReference type="NCBI Taxonomy" id="1641715"/>
    <lineage>
        <taxon>Bacteria</taxon>
        <taxon>Pseudomonadati</taxon>
        <taxon>Pseudomonadota</taxon>
        <taxon>Gammaproteobacteria</taxon>
        <taxon>Cellvibrionales</taxon>
        <taxon>Spongiibacteraceae</taxon>
        <taxon>Sinobacterium</taxon>
    </lineage>
</organism>
<dbReference type="PANTHER" id="PTHR43434:SF24">
    <property type="entry name" value="HYDROLASE-RELATED"/>
    <property type="match status" value="1"/>
</dbReference>
<gene>
    <name evidence="1" type="ORF">SIN8267_00201</name>
</gene>
<protein>
    <recommendedName>
        <fullName evidence="3">HAD family hydrolase</fullName>
    </recommendedName>
</protein>
<dbReference type="PANTHER" id="PTHR43434">
    <property type="entry name" value="PHOSPHOGLYCOLATE PHOSPHATASE"/>
    <property type="match status" value="1"/>
</dbReference>
<reference evidence="1" key="1">
    <citation type="submission" date="2021-12" db="EMBL/GenBank/DDBJ databases">
        <authorList>
            <person name="Rodrigo-Torres L."/>
            <person name="Arahal R. D."/>
            <person name="Lucena T."/>
        </authorList>
    </citation>
    <scope>NUCLEOTIDE SEQUENCE</scope>
    <source>
        <strain evidence="1">CECT 8267</strain>
    </source>
</reference>
<dbReference type="InterPro" id="IPR006439">
    <property type="entry name" value="HAD-SF_hydro_IA"/>
</dbReference>
<accession>A0ABM9AAY7</accession>
<dbReference type="SFLD" id="SFLDG01135">
    <property type="entry name" value="C1.5.6:_HAD__Beta-PGM__Phospha"/>
    <property type="match status" value="1"/>
</dbReference>
<evidence type="ECO:0000313" key="1">
    <source>
        <dbReference type="EMBL" id="CAH0990116.1"/>
    </source>
</evidence>
<comment type="caution">
    <text evidence="1">The sequence shown here is derived from an EMBL/GenBank/DDBJ whole genome shotgun (WGS) entry which is preliminary data.</text>
</comment>
<dbReference type="RefSeq" id="WP_237442808.1">
    <property type="nucleotide sequence ID" value="NZ_CAKLPX010000001.1"/>
</dbReference>
<keyword evidence="2" id="KW-1185">Reference proteome</keyword>
<dbReference type="InterPro" id="IPR036412">
    <property type="entry name" value="HAD-like_sf"/>
</dbReference>
<evidence type="ECO:0000313" key="2">
    <source>
        <dbReference type="Proteomes" id="UP000838100"/>
    </source>
</evidence>
<dbReference type="InterPro" id="IPR041492">
    <property type="entry name" value="HAD_2"/>
</dbReference>
<sequence length="215" mass="23385">MSGNPELYIFDWDGTLVDSAAKIITAMQAAVDRLSMPYQSDEQIRQIIGLGLPEVMDELFPEADSASKLAMQQGYQHEYRLLDNAARCHLFDGVEETLAALKESGASLAIATGKTRAGLDRMLSAHGLVHYFSATRCADETASKPNPQMLHELLVEMSVVSSRAVMIGDTDFDLRMANNAGVAAIAVDYGAHSLARLELCQPARVISSIRQLLDV</sequence>
<dbReference type="EMBL" id="CAKLPX010000001">
    <property type="protein sequence ID" value="CAH0990116.1"/>
    <property type="molecule type" value="Genomic_DNA"/>
</dbReference>
<dbReference type="InterPro" id="IPR023214">
    <property type="entry name" value="HAD_sf"/>
</dbReference>
<dbReference type="Pfam" id="PF13419">
    <property type="entry name" value="HAD_2"/>
    <property type="match status" value="1"/>
</dbReference>
<dbReference type="InterPro" id="IPR023198">
    <property type="entry name" value="PGP-like_dom2"/>
</dbReference>
<dbReference type="NCBIfam" id="TIGR01662">
    <property type="entry name" value="HAD-SF-IIIA"/>
    <property type="match status" value="1"/>
</dbReference>
<dbReference type="Gene3D" id="1.10.150.240">
    <property type="entry name" value="Putative phosphatase, domain 2"/>
    <property type="match status" value="1"/>
</dbReference>
<dbReference type="InterPro" id="IPR050155">
    <property type="entry name" value="HAD-like_hydrolase_sf"/>
</dbReference>
<dbReference type="NCBIfam" id="TIGR01549">
    <property type="entry name" value="HAD-SF-IA-v1"/>
    <property type="match status" value="1"/>
</dbReference>
<dbReference type="SFLD" id="SFLDS00003">
    <property type="entry name" value="Haloacid_Dehalogenase"/>
    <property type="match status" value="1"/>
</dbReference>
<name>A0ABM9AAY7_9GAMM</name>
<evidence type="ECO:0008006" key="3">
    <source>
        <dbReference type="Google" id="ProtNLM"/>
    </source>
</evidence>
<dbReference type="SUPFAM" id="SSF56784">
    <property type="entry name" value="HAD-like"/>
    <property type="match status" value="1"/>
</dbReference>